<evidence type="ECO:0000256" key="1">
    <source>
        <dbReference type="ARBA" id="ARBA00004370"/>
    </source>
</evidence>
<evidence type="ECO:0000256" key="2">
    <source>
        <dbReference type="ARBA" id="ARBA00023136"/>
    </source>
</evidence>
<evidence type="ECO:0000256" key="3">
    <source>
        <dbReference type="SAM" id="Phobius"/>
    </source>
</evidence>
<reference evidence="4 5" key="1">
    <citation type="submission" date="2023-04" db="EMBL/GenBank/DDBJ databases">
        <title>Genome of Basidiobolus ranarum AG-B5.</title>
        <authorList>
            <person name="Stajich J.E."/>
            <person name="Carter-House D."/>
            <person name="Gryganskyi A."/>
        </authorList>
    </citation>
    <scope>NUCLEOTIDE SEQUENCE [LARGE SCALE GENOMIC DNA]</scope>
    <source>
        <strain evidence="4 5">AG-B5</strain>
    </source>
</reference>
<keyword evidence="3" id="KW-0812">Transmembrane</keyword>
<dbReference type="PANTHER" id="PTHR31234:SF2">
    <property type="entry name" value="OS05G0199100 PROTEIN"/>
    <property type="match status" value="1"/>
</dbReference>
<protein>
    <recommendedName>
        <fullName evidence="6">Late embryogenesis abundant protein LEA-2 subgroup domain-containing protein</fullName>
    </recommendedName>
</protein>
<comment type="caution">
    <text evidence="4">The sequence shown here is derived from an EMBL/GenBank/DDBJ whole genome shotgun (WGS) entry which is preliminary data.</text>
</comment>
<dbReference type="EMBL" id="JASJQH010001118">
    <property type="protein sequence ID" value="KAK9762035.1"/>
    <property type="molecule type" value="Genomic_DNA"/>
</dbReference>
<gene>
    <name evidence="4" type="ORF">K7432_012599</name>
</gene>
<sequence length="229" mass="25205">MDPTGNREGQTEKSLPLRKRRVCCGRCTCGCCCCLIILFLVLIIAGILIAFFLWARVPIVTFNGILPPDQGLPGFALEGTQTLIFNTRLNISVENPNFIGAKFNQITAIGFYPLLPGVQFGNGTLNNVDITRKSITTLLFPFTLRYSRAMDPDSVVLKDIAGRCGLLPGQPREQITIQYEIELYFSVLAITKITPKFKSEASFDCPIPSDLSLGPLLGSIFGLFESNFT</sequence>
<keyword evidence="2 3" id="KW-0472">Membrane</keyword>
<name>A0ABR2WKI9_9FUNG</name>
<dbReference type="InterPro" id="IPR044839">
    <property type="entry name" value="NDR1-like"/>
</dbReference>
<organism evidence="4 5">
    <name type="scientific">Basidiobolus ranarum</name>
    <dbReference type="NCBI Taxonomy" id="34480"/>
    <lineage>
        <taxon>Eukaryota</taxon>
        <taxon>Fungi</taxon>
        <taxon>Fungi incertae sedis</taxon>
        <taxon>Zoopagomycota</taxon>
        <taxon>Entomophthoromycotina</taxon>
        <taxon>Basidiobolomycetes</taxon>
        <taxon>Basidiobolales</taxon>
        <taxon>Basidiobolaceae</taxon>
        <taxon>Basidiobolus</taxon>
    </lineage>
</organism>
<accession>A0ABR2WKI9</accession>
<dbReference type="PANTHER" id="PTHR31234">
    <property type="entry name" value="LATE EMBRYOGENESIS ABUNDANT (LEA) HYDROXYPROLINE-RICH GLYCOPROTEIN FAMILY"/>
    <property type="match status" value="1"/>
</dbReference>
<comment type="subcellular location">
    <subcellularLocation>
        <location evidence="1">Membrane</location>
    </subcellularLocation>
</comment>
<feature type="transmembrane region" description="Helical" evidence="3">
    <location>
        <begin position="27"/>
        <end position="54"/>
    </location>
</feature>
<dbReference type="SUPFAM" id="SSF117070">
    <property type="entry name" value="LEA14-like"/>
    <property type="match status" value="1"/>
</dbReference>
<proteinExistence type="predicted"/>
<evidence type="ECO:0008006" key="6">
    <source>
        <dbReference type="Google" id="ProtNLM"/>
    </source>
</evidence>
<dbReference type="Proteomes" id="UP001479436">
    <property type="component" value="Unassembled WGS sequence"/>
</dbReference>
<keyword evidence="3" id="KW-1133">Transmembrane helix</keyword>
<keyword evidence="5" id="KW-1185">Reference proteome</keyword>
<evidence type="ECO:0000313" key="4">
    <source>
        <dbReference type="EMBL" id="KAK9762035.1"/>
    </source>
</evidence>
<dbReference type="Gene3D" id="2.60.40.1820">
    <property type="match status" value="1"/>
</dbReference>
<evidence type="ECO:0000313" key="5">
    <source>
        <dbReference type="Proteomes" id="UP001479436"/>
    </source>
</evidence>